<dbReference type="GO" id="GO:0005262">
    <property type="term" value="F:calcium channel activity"/>
    <property type="evidence" value="ECO:0007669"/>
    <property type="project" value="TreeGrafter"/>
</dbReference>
<dbReference type="OrthoDB" id="9794225at2"/>
<dbReference type="GO" id="GO:0008273">
    <property type="term" value="F:calcium, potassium:sodium antiporter activity"/>
    <property type="evidence" value="ECO:0007669"/>
    <property type="project" value="TreeGrafter"/>
</dbReference>
<comment type="subcellular location">
    <subcellularLocation>
        <location evidence="1">Membrane</location>
        <topology evidence="1">Multi-pass membrane protein</topology>
    </subcellularLocation>
</comment>
<keyword evidence="4 5" id="KW-0472">Membrane</keyword>
<evidence type="ECO:0000313" key="8">
    <source>
        <dbReference type="Proteomes" id="UP000282211"/>
    </source>
</evidence>
<feature type="transmembrane region" description="Helical" evidence="5">
    <location>
        <begin position="261"/>
        <end position="282"/>
    </location>
</feature>
<feature type="transmembrane region" description="Helical" evidence="5">
    <location>
        <begin position="103"/>
        <end position="120"/>
    </location>
</feature>
<name>A0A420WIB5_9PROT</name>
<dbReference type="InterPro" id="IPR004837">
    <property type="entry name" value="NaCa_Exmemb"/>
</dbReference>
<sequence length="311" mass="33112">MIINILWILLGFLLLVGGGELIVRGSVAIANKMGLSKALIGATFVGFGTSLPEFVASFGAAAKGEDAIALGNVVGSDIANLLLILGVSAFIFPLVVPRNRLGLDFFFVMLASVTCFFIIYFGVLPIWLGLVLFAVFIVYMTQLFISDKNELEGDVVIQNLAMPIALFLSLIGIALLVFGADFLIKGSTAIASDFGVSEAIIGITIVGVGTSAPELFASIMASFKKENAIAFGNIIGSNIFNVFAVLGITGIVYPLKDLGGFTLWDGAILIAATLFMFLFAFTRKRISRLEGFVLICAYIGYLAYLILRNSA</sequence>
<protein>
    <submittedName>
        <fullName evidence="7">Cation:H+ antiporter</fullName>
    </submittedName>
</protein>
<feature type="transmembrane region" description="Helical" evidence="5">
    <location>
        <begin position="157"/>
        <end position="179"/>
    </location>
</feature>
<dbReference type="Pfam" id="PF01699">
    <property type="entry name" value="Na_Ca_ex"/>
    <property type="match status" value="2"/>
</dbReference>
<dbReference type="InParanoid" id="A0A420WIB5"/>
<dbReference type="PANTHER" id="PTHR10846">
    <property type="entry name" value="SODIUM/POTASSIUM/CALCIUM EXCHANGER"/>
    <property type="match status" value="1"/>
</dbReference>
<dbReference type="InterPro" id="IPR004481">
    <property type="entry name" value="K/Na/Ca-exchanger"/>
</dbReference>
<evidence type="ECO:0000259" key="6">
    <source>
        <dbReference type="Pfam" id="PF01699"/>
    </source>
</evidence>
<dbReference type="GO" id="GO:0006874">
    <property type="term" value="P:intracellular calcium ion homeostasis"/>
    <property type="evidence" value="ECO:0007669"/>
    <property type="project" value="TreeGrafter"/>
</dbReference>
<comment type="caution">
    <text evidence="7">The sequence shown here is derived from an EMBL/GenBank/DDBJ whole genome shotgun (WGS) entry which is preliminary data.</text>
</comment>
<feature type="domain" description="Sodium/calcium exchanger membrane region" evidence="6">
    <location>
        <begin position="165"/>
        <end position="306"/>
    </location>
</feature>
<dbReference type="InterPro" id="IPR044880">
    <property type="entry name" value="NCX_ion-bd_dom_sf"/>
</dbReference>
<reference evidence="7 8" key="1">
    <citation type="submission" date="2018-10" db="EMBL/GenBank/DDBJ databases">
        <title>Genomic Encyclopedia of Type Strains, Phase IV (KMG-IV): sequencing the most valuable type-strain genomes for metagenomic binning, comparative biology and taxonomic classification.</title>
        <authorList>
            <person name="Goeker M."/>
        </authorList>
    </citation>
    <scope>NUCLEOTIDE SEQUENCE [LARGE SCALE GENOMIC DNA]</scope>
    <source>
        <strain evidence="7 8">DSM 22008</strain>
    </source>
</reference>
<feature type="transmembrane region" description="Helical" evidence="5">
    <location>
        <begin position="199"/>
        <end position="223"/>
    </location>
</feature>
<keyword evidence="2 5" id="KW-0812">Transmembrane</keyword>
<keyword evidence="3 5" id="KW-1133">Transmembrane helix</keyword>
<accession>A0A420WIB5</accession>
<feature type="transmembrane region" description="Helical" evidence="5">
    <location>
        <begin position="289"/>
        <end position="307"/>
    </location>
</feature>
<gene>
    <name evidence="7" type="ORF">DES40_0015</name>
</gene>
<evidence type="ECO:0000256" key="5">
    <source>
        <dbReference type="SAM" id="Phobius"/>
    </source>
</evidence>
<feature type="domain" description="Sodium/calcium exchanger membrane region" evidence="6">
    <location>
        <begin position="5"/>
        <end position="141"/>
    </location>
</feature>
<evidence type="ECO:0000256" key="1">
    <source>
        <dbReference type="ARBA" id="ARBA00004141"/>
    </source>
</evidence>
<organism evidence="7 8">
    <name type="scientific">Litorimonas taeanensis</name>
    <dbReference type="NCBI Taxonomy" id="568099"/>
    <lineage>
        <taxon>Bacteria</taxon>
        <taxon>Pseudomonadati</taxon>
        <taxon>Pseudomonadota</taxon>
        <taxon>Alphaproteobacteria</taxon>
        <taxon>Maricaulales</taxon>
        <taxon>Robiginitomaculaceae</taxon>
    </lineage>
</organism>
<dbReference type="RefSeq" id="WP_121098552.1">
    <property type="nucleotide sequence ID" value="NZ_RBII01000001.1"/>
</dbReference>
<dbReference type="Gene3D" id="6.10.280.80">
    <property type="entry name" value="NCX, peripheral helical region"/>
    <property type="match status" value="1"/>
</dbReference>
<feature type="transmembrane region" description="Helical" evidence="5">
    <location>
        <begin position="235"/>
        <end position="255"/>
    </location>
</feature>
<dbReference type="Proteomes" id="UP000282211">
    <property type="component" value="Unassembled WGS sequence"/>
</dbReference>
<evidence type="ECO:0000256" key="2">
    <source>
        <dbReference type="ARBA" id="ARBA00022692"/>
    </source>
</evidence>
<dbReference type="PANTHER" id="PTHR10846:SF8">
    <property type="entry name" value="INNER MEMBRANE PROTEIN YRBG"/>
    <property type="match status" value="1"/>
</dbReference>
<keyword evidence="8" id="KW-1185">Reference proteome</keyword>
<dbReference type="GO" id="GO:0005886">
    <property type="term" value="C:plasma membrane"/>
    <property type="evidence" value="ECO:0007669"/>
    <property type="project" value="TreeGrafter"/>
</dbReference>
<feature type="transmembrane region" description="Helical" evidence="5">
    <location>
        <begin position="78"/>
        <end position="96"/>
    </location>
</feature>
<dbReference type="NCBIfam" id="TIGR00367">
    <property type="entry name" value="calcium/sodium antiporter"/>
    <property type="match status" value="1"/>
</dbReference>
<evidence type="ECO:0000256" key="4">
    <source>
        <dbReference type="ARBA" id="ARBA00023136"/>
    </source>
</evidence>
<proteinExistence type="predicted"/>
<evidence type="ECO:0000313" key="7">
    <source>
        <dbReference type="EMBL" id="RKQ70717.1"/>
    </source>
</evidence>
<dbReference type="EMBL" id="RBII01000001">
    <property type="protein sequence ID" value="RKQ70717.1"/>
    <property type="molecule type" value="Genomic_DNA"/>
</dbReference>
<dbReference type="AlphaFoldDB" id="A0A420WIB5"/>
<dbReference type="Gene3D" id="1.20.1420.30">
    <property type="entry name" value="NCX, central ion-binding region"/>
    <property type="match status" value="1"/>
</dbReference>
<evidence type="ECO:0000256" key="3">
    <source>
        <dbReference type="ARBA" id="ARBA00022989"/>
    </source>
</evidence>